<dbReference type="OrthoDB" id="3016965at2759"/>
<proteinExistence type="predicted"/>
<reference evidence="2" key="2">
    <citation type="submission" date="2015-01" db="EMBL/GenBank/DDBJ databases">
        <title>Evolutionary Origins and Diversification of the Mycorrhizal Mutualists.</title>
        <authorList>
            <consortium name="DOE Joint Genome Institute"/>
            <consortium name="Mycorrhizal Genomics Consortium"/>
            <person name="Kohler A."/>
            <person name="Kuo A."/>
            <person name="Nagy L.G."/>
            <person name="Floudas D."/>
            <person name="Copeland A."/>
            <person name="Barry K.W."/>
            <person name="Cichocki N."/>
            <person name="Veneault-Fourrey C."/>
            <person name="LaButti K."/>
            <person name="Lindquist E.A."/>
            <person name="Lipzen A."/>
            <person name="Lundell T."/>
            <person name="Morin E."/>
            <person name="Murat C."/>
            <person name="Riley R."/>
            <person name="Ohm R."/>
            <person name="Sun H."/>
            <person name="Tunlid A."/>
            <person name="Henrissat B."/>
            <person name="Grigoriev I.V."/>
            <person name="Hibbett D.S."/>
            <person name="Martin F."/>
        </authorList>
    </citation>
    <scope>NUCLEOTIDE SEQUENCE [LARGE SCALE GENOMIC DNA]</scope>
    <source>
        <strain evidence="2">h7</strain>
    </source>
</reference>
<dbReference type="HOGENOM" id="CLU_1090114_0_0_1"/>
<gene>
    <name evidence="1" type="ORF">M413DRAFT_247845</name>
</gene>
<sequence>MPSSKNHLIFYYVRRHLQALGQAPGKCVQPPTRGWRKIHDLLISRVPREISSHIFVQCLSTSDPRPFDKRVICQPLILGAVCQSWPRYRMDDPTSLDQSRNKDSRFPSRSVIEIGSLRPILDISFDTVSNNESSTAEPLLYPLIDLLNRHSSRWRSLHLFVWGSLFHRFIGDGRTAPILDELTLSLCLKSILYGLGEAGRFSLGTASPQPHFVKMYDVALSSVDIKWNNLTRLKCVFACKRVTGDFSSRPSAGRL</sequence>
<dbReference type="EMBL" id="KN831792">
    <property type="protein sequence ID" value="KIM38203.1"/>
    <property type="molecule type" value="Genomic_DNA"/>
</dbReference>
<organism evidence="1 2">
    <name type="scientific">Hebeloma cylindrosporum</name>
    <dbReference type="NCBI Taxonomy" id="76867"/>
    <lineage>
        <taxon>Eukaryota</taxon>
        <taxon>Fungi</taxon>
        <taxon>Dikarya</taxon>
        <taxon>Basidiomycota</taxon>
        <taxon>Agaricomycotina</taxon>
        <taxon>Agaricomycetes</taxon>
        <taxon>Agaricomycetidae</taxon>
        <taxon>Agaricales</taxon>
        <taxon>Agaricineae</taxon>
        <taxon>Hymenogastraceae</taxon>
        <taxon>Hebeloma</taxon>
    </lineage>
</organism>
<accession>A0A0C2XKC7</accession>
<evidence type="ECO:0000313" key="1">
    <source>
        <dbReference type="EMBL" id="KIM38203.1"/>
    </source>
</evidence>
<dbReference type="AlphaFoldDB" id="A0A0C2XKC7"/>
<keyword evidence="2" id="KW-1185">Reference proteome</keyword>
<reference evidence="1 2" key="1">
    <citation type="submission" date="2014-04" db="EMBL/GenBank/DDBJ databases">
        <authorList>
            <consortium name="DOE Joint Genome Institute"/>
            <person name="Kuo A."/>
            <person name="Gay G."/>
            <person name="Dore J."/>
            <person name="Kohler A."/>
            <person name="Nagy L.G."/>
            <person name="Floudas D."/>
            <person name="Copeland A."/>
            <person name="Barry K.W."/>
            <person name="Cichocki N."/>
            <person name="Veneault-Fourrey C."/>
            <person name="LaButti K."/>
            <person name="Lindquist E.A."/>
            <person name="Lipzen A."/>
            <person name="Lundell T."/>
            <person name="Morin E."/>
            <person name="Murat C."/>
            <person name="Sun H."/>
            <person name="Tunlid A."/>
            <person name="Henrissat B."/>
            <person name="Grigoriev I.V."/>
            <person name="Hibbett D.S."/>
            <person name="Martin F."/>
            <person name="Nordberg H.P."/>
            <person name="Cantor M.N."/>
            <person name="Hua S.X."/>
        </authorList>
    </citation>
    <scope>NUCLEOTIDE SEQUENCE [LARGE SCALE GENOMIC DNA]</scope>
    <source>
        <strain evidence="2">h7</strain>
    </source>
</reference>
<protein>
    <recommendedName>
        <fullName evidence="3">F-box domain-containing protein</fullName>
    </recommendedName>
</protein>
<name>A0A0C2XKC7_HEBCY</name>
<dbReference type="Proteomes" id="UP000053424">
    <property type="component" value="Unassembled WGS sequence"/>
</dbReference>
<evidence type="ECO:0000313" key="2">
    <source>
        <dbReference type="Proteomes" id="UP000053424"/>
    </source>
</evidence>
<evidence type="ECO:0008006" key="3">
    <source>
        <dbReference type="Google" id="ProtNLM"/>
    </source>
</evidence>